<evidence type="ECO:0000256" key="1">
    <source>
        <dbReference type="ARBA" id="ARBA00008520"/>
    </source>
</evidence>
<dbReference type="Proteomes" id="UP000002383">
    <property type="component" value="Chromosome"/>
</dbReference>
<dbReference type="RefSeq" id="WP_012637042.1">
    <property type="nucleotide sequence ID" value="NC_011901.1"/>
</dbReference>
<dbReference type="PANTHER" id="PTHR30006">
    <property type="entry name" value="THIAMINE-BINDING PERIPLASMIC PROTEIN-RELATED"/>
    <property type="match status" value="1"/>
</dbReference>
<dbReference type="PIRSF" id="PIRSF002825">
    <property type="entry name" value="CfbpA"/>
    <property type="match status" value="1"/>
</dbReference>
<sequence length="345" mass="37580" precursor="true">MCTRSARLLILLLLAILGLAPAAALAQGEVNVYSARQEALIKPLLDEFTEQTGIRVNLVTARAGELLQRLRAEGRNSPADLLITVDAGNLHNAREAGVLAAVDSPVMADAIPPQYRDPEGYWFGLSMRARPIMVREGSVPEGEIRRYEDLTDARYRGRICVRSSENIYNQSMIAAMIATLGEASTEAWAGGLVNNLARPPRGGDRDQIMAAAAGQCDIALANTYYLGRMLVGDDAAQREAAQSIRVVWPNQGEGDRGVHVNVSGAGLVATAPNRDNAIRLLEFLASDSAQQWYAEVNQEYPVKAGVAWSDTLKNLGEFRADEINMSLLGVHNAEAVRLMDRARWR</sequence>
<gene>
    <name evidence="5" type="ordered locus">Tgr7_0455</name>
</gene>
<feature type="chain" id="PRO_5002873116" evidence="4">
    <location>
        <begin position="27"/>
        <end position="345"/>
    </location>
</feature>
<evidence type="ECO:0000256" key="3">
    <source>
        <dbReference type="PIRSR" id="PIRSR002825-1"/>
    </source>
</evidence>
<feature type="signal peptide" evidence="4">
    <location>
        <begin position="1"/>
        <end position="26"/>
    </location>
</feature>
<proteinExistence type="inferred from homology"/>
<dbReference type="Pfam" id="PF13343">
    <property type="entry name" value="SBP_bac_6"/>
    <property type="match status" value="1"/>
</dbReference>
<dbReference type="CDD" id="cd13542">
    <property type="entry name" value="PBP2_FutA1_ilke"/>
    <property type="match status" value="1"/>
</dbReference>
<dbReference type="STRING" id="396588.Tgr7_0455"/>
<accession>B8GL35</accession>
<feature type="binding site" evidence="3">
    <location>
        <position position="225"/>
    </location>
    <ligand>
        <name>Fe cation</name>
        <dbReference type="ChEBI" id="CHEBI:24875"/>
    </ligand>
</feature>
<dbReference type="SUPFAM" id="SSF53850">
    <property type="entry name" value="Periplasmic binding protein-like II"/>
    <property type="match status" value="1"/>
</dbReference>
<dbReference type="OrthoDB" id="9769567at2"/>
<evidence type="ECO:0000256" key="4">
    <source>
        <dbReference type="SAM" id="SignalP"/>
    </source>
</evidence>
<keyword evidence="2 4" id="KW-0732">Signal</keyword>
<dbReference type="KEGG" id="tgr:Tgr7_0455"/>
<feature type="binding site" evidence="3">
    <location>
        <position position="224"/>
    </location>
    <ligand>
        <name>Fe cation</name>
        <dbReference type="ChEBI" id="CHEBI:24875"/>
    </ligand>
</feature>
<keyword evidence="6" id="KW-1185">Reference proteome</keyword>
<dbReference type="EMBL" id="CP001339">
    <property type="protein sequence ID" value="ACL71553.1"/>
    <property type="molecule type" value="Genomic_DNA"/>
</dbReference>
<keyword evidence="3" id="KW-0408">Iron</keyword>
<dbReference type="eggNOG" id="COG1840">
    <property type="taxonomic scope" value="Bacteria"/>
</dbReference>
<dbReference type="HOGENOM" id="CLU_026974_2_1_6"/>
<name>B8GL35_THISH</name>
<keyword evidence="3" id="KW-0479">Metal-binding</keyword>
<evidence type="ECO:0000256" key="2">
    <source>
        <dbReference type="ARBA" id="ARBA00022729"/>
    </source>
</evidence>
<reference evidence="5 6" key="1">
    <citation type="journal article" date="2011" name="Stand. Genomic Sci.">
        <title>Complete genome sequence of 'Thioalkalivibrio sulfidophilus' HL-EbGr7.</title>
        <authorList>
            <person name="Muyzer G."/>
            <person name="Sorokin D.Y."/>
            <person name="Mavromatis K."/>
            <person name="Lapidus A."/>
            <person name="Clum A."/>
            <person name="Ivanova N."/>
            <person name="Pati A."/>
            <person name="d'Haeseleer P."/>
            <person name="Woyke T."/>
            <person name="Kyrpides N.C."/>
        </authorList>
    </citation>
    <scope>NUCLEOTIDE SEQUENCE [LARGE SCALE GENOMIC DNA]</scope>
    <source>
        <strain evidence="5 6">HL-EbGR7</strain>
    </source>
</reference>
<protein>
    <submittedName>
        <fullName evidence="5">Extracellular solute-binding protein</fullName>
    </submittedName>
</protein>
<dbReference type="InterPro" id="IPR026045">
    <property type="entry name" value="Ferric-bd"/>
</dbReference>
<dbReference type="AlphaFoldDB" id="B8GL35"/>
<dbReference type="GO" id="GO:0030288">
    <property type="term" value="C:outer membrane-bounded periplasmic space"/>
    <property type="evidence" value="ECO:0007669"/>
    <property type="project" value="TreeGrafter"/>
</dbReference>
<dbReference type="PANTHER" id="PTHR30006:SF15">
    <property type="entry name" value="IRON-UTILIZATION PERIPLASMIC PROTEIN"/>
    <property type="match status" value="1"/>
</dbReference>
<evidence type="ECO:0000313" key="6">
    <source>
        <dbReference type="Proteomes" id="UP000002383"/>
    </source>
</evidence>
<evidence type="ECO:0000313" key="5">
    <source>
        <dbReference type="EMBL" id="ACL71553.1"/>
    </source>
</evidence>
<organism evidence="5 6">
    <name type="scientific">Thioalkalivibrio sulfidiphilus (strain HL-EbGR7)</name>
    <dbReference type="NCBI Taxonomy" id="396588"/>
    <lineage>
        <taxon>Bacteria</taxon>
        <taxon>Pseudomonadati</taxon>
        <taxon>Pseudomonadota</taxon>
        <taxon>Gammaproteobacteria</taxon>
        <taxon>Chromatiales</taxon>
        <taxon>Ectothiorhodospiraceae</taxon>
        <taxon>Thioalkalivibrio</taxon>
    </lineage>
</organism>
<dbReference type="GO" id="GO:0046872">
    <property type="term" value="F:metal ion binding"/>
    <property type="evidence" value="ECO:0007669"/>
    <property type="project" value="UniProtKB-KW"/>
</dbReference>
<comment type="similarity">
    <text evidence="1">Belongs to the bacterial solute-binding protein 1 family.</text>
</comment>
<dbReference type="Gene3D" id="3.40.190.10">
    <property type="entry name" value="Periplasmic binding protein-like II"/>
    <property type="match status" value="2"/>
</dbReference>